<dbReference type="STRING" id="35722.A0A0B7NLJ3"/>
<evidence type="ECO:0000256" key="1">
    <source>
        <dbReference type="ARBA" id="ARBA00004141"/>
    </source>
</evidence>
<dbReference type="GO" id="GO:0016020">
    <property type="term" value="C:membrane"/>
    <property type="evidence" value="ECO:0007669"/>
    <property type="project" value="UniProtKB-SubCell"/>
</dbReference>
<gene>
    <name evidence="8" type="primary">PARPA_12594.1 scaffold 45109</name>
</gene>
<reference evidence="8 9" key="1">
    <citation type="submission" date="2014-09" db="EMBL/GenBank/DDBJ databases">
        <authorList>
            <person name="Ellenberger Sabrina"/>
        </authorList>
    </citation>
    <scope>NUCLEOTIDE SEQUENCE [LARGE SCALE GENOMIC DNA]</scope>
    <source>
        <strain evidence="8 9">CBS 412.66</strain>
    </source>
</reference>
<accession>A0A0B7NLJ3</accession>
<proteinExistence type="inferred from homology"/>
<dbReference type="GO" id="GO:0010961">
    <property type="term" value="P:intracellular magnesium ion homeostasis"/>
    <property type="evidence" value="ECO:0007669"/>
    <property type="project" value="TreeGrafter"/>
</dbReference>
<comment type="similarity">
    <text evidence="2">Belongs to the CorA metal ion transporter (MIT) (TC 1.A.35) family.</text>
</comment>
<evidence type="ECO:0000256" key="4">
    <source>
        <dbReference type="ARBA" id="ARBA00022989"/>
    </source>
</evidence>
<feature type="transmembrane region" description="Helical" evidence="7">
    <location>
        <begin position="508"/>
        <end position="529"/>
    </location>
</feature>
<dbReference type="EMBL" id="LN733769">
    <property type="protein sequence ID" value="CEP18292.1"/>
    <property type="molecule type" value="Genomic_DNA"/>
</dbReference>
<dbReference type="Gene3D" id="3.30.460.20">
    <property type="entry name" value="CorA soluble domain-like"/>
    <property type="match status" value="1"/>
</dbReference>
<evidence type="ECO:0000256" key="2">
    <source>
        <dbReference type="ARBA" id="ARBA00009765"/>
    </source>
</evidence>
<dbReference type="Gene3D" id="1.20.58.340">
    <property type="entry name" value="Magnesium transport protein CorA, transmembrane region"/>
    <property type="match status" value="2"/>
</dbReference>
<feature type="region of interest" description="Disordered" evidence="6">
    <location>
        <begin position="82"/>
        <end position="109"/>
    </location>
</feature>
<evidence type="ECO:0000256" key="5">
    <source>
        <dbReference type="ARBA" id="ARBA00023136"/>
    </source>
</evidence>
<dbReference type="PANTHER" id="PTHR21535">
    <property type="entry name" value="MAGNESIUM AND COBALT TRANSPORT PROTEIN/MITOCHONDRIAL IMPORT INNER MEMBRANE TRANSLOCASE SUBUNIT TIM8"/>
    <property type="match status" value="1"/>
</dbReference>
<organism evidence="8 9">
    <name type="scientific">Parasitella parasitica</name>
    <dbReference type="NCBI Taxonomy" id="35722"/>
    <lineage>
        <taxon>Eukaryota</taxon>
        <taxon>Fungi</taxon>
        <taxon>Fungi incertae sedis</taxon>
        <taxon>Mucoromycota</taxon>
        <taxon>Mucoromycotina</taxon>
        <taxon>Mucoromycetes</taxon>
        <taxon>Mucorales</taxon>
        <taxon>Mucorineae</taxon>
        <taxon>Mucoraceae</taxon>
        <taxon>Parasitella</taxon>
    </lineage>
</organism>
<keyword evidence="5 7" id="KW-0472">Membrane</keyword>
<feature type="transmembrane region" description="Helical" evidence="7">
    <location>
        <begin position="477"/>
        <end position="496"/>
    </location>
</feature>
<dbReference type="OrthoDB" id="29879at2759"/>
<evidence type="ECO:0000256" key="6">
    <source>
        <dbReference type="SAM" id="MobiDB-lite"/>
    </source>
</evidence>
<comment type="subcellular location">
    <subcellularLocation>
        <location evidence="1">Membrane</location>
        <topology evidence="1">Multi-pass membrane protein</topology>
    </subcellularLocation>
</comment>
<dbReference type="InterPro" id="IPR045863">
    <property type="entry name" value="CorA_TM1_TM2"/>
</dbReference>
<dbReference type="PANTHER" id="PTHR21535:SF51">
    <property type="entry name" value="MANGANESE RESISTANCE PROTEIN MNR2"/>
    <property type="match status" value="1"/>
</dbReference>
<protein>
    <recommendedName>
        <fullName evidence="10">Cora-domain-containing protein</fullName>
    </recommendedName>
</protein>
<dbReference type="GO" id="GO:0015095">
    <property type="term" value="F:magnesium ion transmembrane transporter activity"/>
    <property type="evidence" value="ECO:0007669"/>
    <property type="project" value="InterPro"/>
</dbReference>
<keyword evidence="4 7" id="KW-1133">Transmembrane helix</keyword>
<dbReference type="InterPro" id="IPR045861">
    <property type="entry name" value="CorA_cytoplasmic_dom"/>
</dbReference>
<dbReference type="SUPFAM" id="SSF144083">
    <property type="entry name" value="Magnesium transport protein CorA, transmembrane region"/>
    <property type="match status" value="1"/>
</dbReference>
<evidence type="ECO:0000313" key="9">
    <source>
        <dbReference type="Proteomes" id="UP000054107"/>
    </source>
</evidence>
<dbReference type="InterPro" id="IPR044089">
    <property type="entry name" value="Alr1-like"/>
</dbReference>
<keyword evidence="3 7" id="KW-0812">Transmembrane</keyword>
<keyword evidence="9" id="KW-1185">Reference proteome</keyword>
<dbReference type="CDD" id="cd12829">
    <property type="entry name" value="Alr1p-like"/>
    <property type="match status" value="1"/>
</dbReference>
<dbReference type="AlphaFoldDB" id="A0A0B7NLJ3"/>
<dbReference type="SUPFAM" id="SSF143865">
    <property type="entry name" value="CorA soluble domain-like"/>
    <property type="match status" value="1"/>
</dbReference>
<evidence type="ECO:0008006" key="10">
    <source>
        <dbReference type="Google" id="ProtNLM"/>
    </source>
</evidence>
<evidence type="ECO:0000256" key="7">
    <source>
        <dbReference type="SAM" id="Phobius"/>
    </source>
</evidence>
<dbReference type="Pfam" id="PF01544">
    <property type="entry name" value="CorA"/>
    <property type="match status" value="1"/>
</dbReference>
<dbReference type="InterPro" id="IPR002523">
    <property type="entry name" value="MgTranspt_CorA/ZnTranspt_ZntB"/>
</dbReference>
<name>A0A0B7NLJ3_9FUNG</name>
<evidence type="ECO:0000313" key="8">
    <source>
        <dbReference type="EMBL" id="CEP18292.1"/>
    </source>
</evidence>
<feature type="region of interest" description="Disordered" evidence="6">
    <location>
        <begin position="161"/>
        <end position="181"/>
    </location>
</feature>
<sequence>MKYAPTLSLYLIVMDVNFPYLPSHVDNKRKTRSISASCSNQQQRNEMLMQNEKDLLLHTDPKDLDKLFNRRSYQQKAEQDICFPNNRPSTSSSTLDEKSSTLETLPPAPMRHSVSYEGINLSALSLFRDINTNKQLYDPNESPLPNKFQLNKQERQLLSLYGDNKQPSDNRTRNENYLQQEQPDRFMYYHPDTGSIRGRSFTDINLPHQTTLEALLSKENFWIDITSPSNEEMKAISKVFHIHPLTVEDIMSHEIREKCDVFRHYMFVCYRAFLHDFEQLLKPVTFYNIVTKKHILTFHFGHVPHVNHVQQRVEQLQDYIEVVPEWINYAVMDEITDSFAPMIQQIESEVDAIDDLVMLYKSDQSDLIMRIGTCRKKVIQMVRLLGTKVEVVRGLMKRIVEDFSSSSMQQQDELIDGKIYPDVGLYLGDVQDHILTMLQNLNHYETVLARSESNYLARISIELTQTSNSTNHVIGRLTIFATVLLPMNLVTGLWGMNVKVPGKDYDNLIYFFWIVLSLAVFAILSLTFAKRLKLI</sequence>
<dbReference type="Proteomes" id="UP000054107">
    <property type="component" value="Unassembled WGS sequence"/>
</dbReference>
<evidence type="ECO:0000256" key="3">
    <source>
        <dbReference type="ARBA" id="ARBA00022692"/>
    </source>
</evidence>